<evidence type="ECO:0000313" key="3">
    <source>
        <dbReference type="Proteomes" id="UP000321832"/>
    </source>
</evidence>
<reference evidence="2 3" key="1">
    <citation type="submission" date="2019-08" db="EMBL/GenBank/DDBJ databases">
        <authorList>
            <person name="Khan S.A."/>
            <person name="Jeon C.O."/>
            <person name="Jeong S.E."/>
        </authorList>
    </citation>
    <scope>NUCLEOTIDE SEQUENCE [LARGE SCALE GENOMIC DNA]</scope>
    <source>
        <strain evidence="3">IMCC1728</strain>
    </source>
</reference>
<feature type="signal peptide" evidence="1">
    <location>
        <begin position="1"/>
        <end position="20"/>
    </location>
</feature>
<keyword evidence="3" id="KW-1185">Reference proteome</keyword>
<evidence type="ECO:0000256" key="1">
    <source>
        <dbReference type="SAM" id="SignalP"/>
    </source>
</evidence>
<dbReference type="EMBL" id="VOPW01000001">
    <property type="protein sequence ID" value="TXC65645.1"/>
    <property type="molecule type" value="Genomic_DNA"/>
</dbReference>
<gene>
    <name evidence="2" type="ORF">FSC37_04955</name>
</gene>
<sequence>MNHPLALAAALLTLAGAAHAGRPLATEDADVLGRGQCEAEGFHARLSASGTPDTRGWTLQGACGIGGTTQLALAYSRARSDGMTGEGLLLGGKTGLIGREGDGLGLTLAWGLTGAKVGGGSFEHELSYLNLAATREIAPSWTGHANLGWLRSESAKANSTTWNLAIEKSLGNGIDLMGEVYGDDRSDEWLGLGVRWAASDKLSLNASYATQNDSPRVRLWTIGFKYSF</sequence>
<accession>A0A5C6U1S0</accession>
<dbReference type="SUPFAM" id="SSF56935">
    <property type="entry name" value="Porins"/>
    <property type="match status" value="1"/>
</dbReference>
<name>A0A5C6U1S0_9BURK</name>
<dbReference type="Proteomes" id="UP000321832">
    <property type="component" value="Unassembled WGS sequence"/>
</dbReference>
<evidence type="ECO:0000313" key="2">
    <source>
        <dbReference type="EMBL" id="TXC65645.1"/>
    </source>
</evidence>
<comment type="caution">
    <text evidence="2">The sequence shown here is derived from an EMBL/GenBank/DDBJ whole genome shotgun (WGS) entry which is preliminary data.</text>
</comment>
<evidence type="ECO:0008006" key="4">
    <source>
        <dbReference type="Google" id="ProtNLM"/>
    </source>
</evidence>
<keyword evidence="1" id="KW-0732">Signal</keyword>
<feature type="chain" id="PRO_5022930162" description="Outer membrane beta-barrel protein" evidence="1">
    <location>
        <begin position="21"/>
        <end position="228"/>
    </location>
</feature>
<protein>
    <recommendedName>
        <fullName evidence="4">Outer membrane beta-barrel protein</fullName>
    </recommendedName>
</protein>
<organism evidence="2 3">
    <name type="scientific">Piscinibacter aquaticus</name>
    <dbReference type="NCBI Taxonomy" id="392597"/>
    <lineage>
        <taxon>Bacteria</taxon>
        <taxon>Pseudomonadati</taxon>
        <taxon>Pseudomonadota</taxon>
        <taxon>Betaproteobacteria</taxon>
        <taxon>Burkholderiales</taxon>
        <taxon>Sphaerotilaceae</taxon>
        <taxon>Piscinibacter</taxon>
    </lineage>
</organism>
<dbReference type="AlphaFoldDB" id="A0A5C6U1S0"/>
<proteinExistence type="predicted"/>